<protein>
    <submittedName>
        <fullName evidence="7">Uncharacterized protein</fullName>
    </submittedName>
</protein>
<dbReference type="PANTHER" id="PTHR21373:SF0">
    <property type="entry name" value="N-ALPHA-ACETYLTRANSFERASE 35, NATC AUXILIARY SUBUNIT"/>
    <property type="match status" value="1"/>
</dbReference>
<evidence type="ECO:0000256" key="4">
    <source>
        <dbReference type="SAM" id="MobiDB-lite"/>
    </source>
</evidence>
<feature type="domain" description="NAA35-like N-terminal" evidence="5">
    <location>
        <begin position="28"/>
        <end position="165"/>
    </location>
</feature>
<dbReference type="Proteomes" id="UP001055712">
    <property type="component" value="Unassembled WGS sequence"/>
</dbReference>
<keyword evidence="3" id="KW-0963">Cytoplasm</keyword>
<evidence type="ECO:0000256" key="2">
    <source>
        <dbReference type="ARBA" id="ARBA00006289"/>
    </source>
</evidence>
<reference evidence="7" key="1">
    <citation type="journal article" date="2019" name="Plant J.">
        <title>Chlorella vulgaris genome assembly and annotation reveals the molecular basis for metabolic acclimation to high light conditions.</title>
        <authorList>
            <person name="Cecchin M."/>
            <person name="Marcolungo L."/>
            <person name="Rossato M."/>
            <person name="Girolomoni L."/>
            <person name="Cosentino E."/>
            <person name="Cuine S."/>
            <person name="Li-Beisson Y."/>
            <person name="Delledonne M."/>
            <person name="Ballottari M."/>
        </authorList>
    </citation>
    <scope>NUCLEOTIDE SEQUENCE</scope>
    <source>
        <strain evidence="7">211/11P</strain>
    </source>
</reference>
<dbReference type="Pfam" id="PF25789">
    <property type="entry name" value="TPR_NAA35"/>
    <property type="match status" value="1"/>
</dbReference>
<evidence type="ECO:0000313" key="8">
    <source>
        <dbReference type="Proteomes" id="UP001055712"/>
    </source>
</evidence>
<keyword evidence="8" id="KW-1185">Reference proteome</keyword>
<organism evidence="7 8">
    <name type="scientific">Chlorella vulgaris</name>
    <name type="common">Green alga</name>
    <dbReference type="NCBI Taxonomy" id="3077"/>
    <lineage>
        <taxon>Eukaryota</taxon>
        <taxon>Viridiplantae</taxon>
        <taxon>Chlorophyta</taxon>
        <taxon>core chlorophytes</taxon>
        <taxon>Trebouxiophyceae</taxon>
        <taxon>Chlorellales</taxon>
        <taxon>Chlorellaceae</taxon>
        <taxon>Chlorella clade</taxon>
        <taxon>Chlorella</taxon>
    </lineage>
</organism>
<evidence type="ECO:0000313" key="7">
    <source>
        <dbReference type="EMBL" id="KAI3436260.1"/>
    </source>
</evidence>
<reference evidence="7" key="2">
    <citation type="submission" date="2020-11" db="EMBL/GenBank/DDBJ databases">
        <authorList>
            <person name="Cecchin M."/>
            <person name="Marcolungo L."/>
            <person name="Rossato M."/>
            <person name="Girolomoni L."/>
            <person name="Cosentino E."/>
            <person name="Cuine S."/>
            <person name="Li-Beisson Y."/>
            <person name="Delledonne M."/>
            <person name="Ballottari M."/>
        </authorList>
    </citation>
    <scope>NUCLEOTIDE SEQUENCE</scope>
    <source>
        <strain evidence="7">211/11P</strain>
        <tissue evidence="7">Whole cell</tissue>
    </source>
</reference>
<evidence type="ECO:0000259" key="5">
    <source>
        <dbReference type="Pfam" id="PF04112"/>
    </source>
</evidence>
<feature type="region of interest" description="Disordered" evidence="4">
    <location>
        <begin position="187"/>
        <end position="244"/>
    </location>
</feature>
<accession>A0A9D4Z0K3</accession>
<dbReference type="Pfam" id="PF04112">
    <property type="entry name" value="Mak10"/>
    <property type="match status" value="1"/>
</dbReference>
<gene>
    <name evidence="7" type="ORF">D9Q98_002313</name>
</gene>
<dbReference type="OrthoDB" id="269405at2759"/>
<comment type="similarity">
    <text evidence="2">Belongs to the MAK10 family.</text>
</comment>
<evidence type="ECO:0000256" key="1">
    <source>
        <dbReference type="ARBA" id="ARBA00004496"/>
    </source>
</evidence>
<dbReference type="InterPro" id="IPR007244">
    <property type="entry name" value="Naa35_N"/>
</dbReference>
<evidence type="ECO:0000259" key="6">
    <source>
        <dbReference type="Pfam" id="PF25789"/>
    </source>
</evidence>
<proteinExistence type="inferred from homology"/>
<name>A0A9D4Z0K3_CHLVU</name>
<sequence length="832" mass="87818">MAGGWPAEPEWLDAQPLLERVCGGMAAGELLHGPSFSLFESTTAIEIGDPKMDIGLHRAQETRSAEELIAGGAAPVVLPPPQLLAVMDQLLCLEATWHTGSMMPQTVFASLYMLQPDRLASNPPLHAFCLALRSACSLFVDMAHAGSVTEDEDFFVHTFGIRMLDLPGPKPVAAALQALATAEEQLEQSVAGGSSSSSSSSSSAVTGTVNGSGRGLKKQQQQQQQQRGLTGSSSAADAGEADGAASSVGRAAQLTAPSSEQAAALLARIRFRRLLLQALQSLQLYSQAGVAAAQQQCRLAEAQLALVAASAELAAPLDAAPGFAADVNRRHMGLVPPRPVVLVSLVQAVQHWQGLLRGLAEVLAALPAVRGSWPALKACLVQLASSNHHAIVRSALHLQLIKPLPPAPPLPPPGAPVLLPQAGIGSGGGKAVARGIAAEVPPWCPSQHMVCREFGVTLASVPGPTAALFIEQAAIAIQGQAYALCLNRCRQRRRLRRQLEDWKNIFDHGYNADVSPEMQAWLAAAGWRWPDEEQEGLLQGQGPAAAWAEREAAGCALLHLQLGFPLDLYAPCEYLPMYWYCNYLLECQYRLGRMLHGSAPQPQPQPQPRSRGGRGGSLGKSRGHSGGGGVGAGGQMSASEQVVAAREVELVVLEVERLMSQGMFRAAIALQQLGLIAAPATLFNSEEQRYEQRFAFLEQLCRPEALPFSSFLSSTDVGDVPAVRVLSVVVATFQRAVERVGGLLAAAPLKALLRGEQVRHLEGIQRTASQNAVAAKLLAATSAQAAPRGGTAAPDGAAGKVQKAVSFKVHFDFKAALGSSVATFYPALVLKH</sequence>
<dbReference type="InterPro" id="IPR057982">
    <property type="entry name" value="TPR_NAA35"/>
</dbReference>
<dbReference type="AlphaFoldDB" id="A0A9D4Z0K3"/>
<feature type="domain" description="NAA35-like TPR repeats" evidence="6">
    <location>
        <begin position="465"/>
        <end position="784"/>
    </location>
</feature>
<feature type="compositionally biased region" description="Gly residues" evidence="4">
    <location>
        <begin position="613"/>
        <end position="634"/>
    </location>
</feature>
<dbReference type="PANTHER" id="PTHR21373">
    <property type="entry name" value="GLUCOSE REPRESSIBLE PROTEIN MAK10"/>
    <property type="match status" value="1"/>
</dbReference>
<feature type="region of interest" description="Disordered" evidence="4">
    <location>
        <begin position="598"/>
        <end position="635"/>
    </location>
</feature>
<dbReference type="InterPro" id="IPR057983">
    <property type="entry name" value="NAA35-like_N"/>
</dbReference>
<feature type="compositionally biased region" description="Low complexity" evidence="4">
    <location>
        <begin position="219"/>
        <end position="244"/>
    </location>
</feature>
<evidence type="ECO:0000256" key="3">
    <source>
        <dbReference type="ARBA" id="ARBA00022490"/>
    </source>
</evidence>
<comment type="subcellular location">
    <subcellularLocation>
        <location evidence="1">Cytoplasm</location>
    </subcellularLocation>
</comment>
<feature type="compositionally biased region" description="Low complexity" evidence="4">
    <location>
        <begin position="187"/>
        <end position="211"/>
    </location>
</feature>
<comment type="caution">
    <text evidence="7">The sequence shown here is derived from an EMBL/GenBank/DDBJ whole genome shotgun (WGS) entry which is preliminary data.</text>
</comment>
<dbReference type="EMBL" id="SIDB01000002">
    <property type="protein sequence ID" value="KAI3436260.1"/>
    <property type="molecule type" value="Genomic_DNA"/>
</dbReference>
<dbReference type="GO" id="GO:0031417">
    <property type="term" value="C:NatC complex"/>
    <property type="evidence" value="ECO:0007669"/>
    <property type="project" value="InterPro"/>
</dbReference>